<keyword evidence="3" id="KW-1185">Reference proteome</keyword>
<gene>
    <name evidence="2" type="ORF">OU419_05340</name>
</gene>
<evidence type="ECO:0000256" key="1">
    <source>
        <dbReference type="SAM" id="SignalP"/>
    </source>
</evidence>
<reference evidence="2" key="1">
    <citation type="submission" date="2022-11" db="EMBL/GenBank/DDBJ databases">
        <title>Pseudomonas triclosanedens sp. nov., a triclosan degrader isolated from activated sludge.</title>
        <authorList>
            <person name="Yin Y."/>
            <person name="Lu Z."/>
        </authorList>
    </citation>
    <scope>NUCLEOTIDE SEQUENCE</scope>
    <source>
        <strain evidence="2">ZM23</strain>
    </source>
</reference>
<dbReference type="InterPro" id="IPR052022">
    <property type="entry name" value="26kDa_periplasmic_antigen"/>
</dbReference>
<feature type="chain" id="PRO_5046015456" evidence="1">
    <location>
        <begin position="27"/>
        <end position="238"/>
    </location>
</feature>
<dbReference type="EMBL" id="CP113432">
    <property type="protein sequence ID" value="WAI50686.1"/>
    <property type="molecule type" value="Genomic_DNA"/>
</dbReference>
<organism evidence="2 3">
    <name type="scientific">Pseudomonas triclosanedens</name>
    <dbReference type="NCBI Taxonomy" id="2961893"/>
    <lineage>
        <taxon>Bacteria</taxon>
        <taxon>Pseudomonadati</taxon>
        <taxon>Pseudomonadota</taxon>
        <taxon>Gammaproteobacteria</taxon>
        <taxon>Pseudomonadales</taxon>
        <taxon>Pseudomonadaceae</taxon>
        <taxon>Pseudomonas</taxon>
    </lineage>
</organism>
<keyword evidence="1" id="KW-0732">Signal</keyword>
<dbReference type="Gene3D" id="3.30.110.170">
    <property type="entry name" value="Protein of unknown function (DUF541), domain 1"/>
    <property type="match status" value="1"/>
</dbReference>
<evidence type="ECO:0000313" key="3">
    <source>
        <dbReference type="Proteomes" id="UP001163624"/>
    </source>
</evidence>
<dbReference type="Gene3D" id="3.30.70.2970">
    <property type="entry name" value="Protein of unknown function (DUF541), domain 2"/>
    <property type="match status" value="1"/>
</dbReference>
<evidence type="ECO:0000313" key="2">
    <source>
        <dbReference type="EMBL" id="WAI50686.1"/>
    </source>
</evidence>
<dbReference type="RefSeq" id="WP_254471035.1">
    <property type="nucleotide sequence ID" value="NZ_CP113432.1"/>
</dbReference>
<proteinExistence type="predicted"/>
<sequence length="238" mass="25145">MSVLKKPFTAIAAAIALCATSLGALADEPRYNQVSLRAEVSQEVAHDLMHVTLYSEGQASDPARLAADTTKALNAAVEQARKVKGVTVSLGSRNSYPVYDDKGQKITAWRERAEVRLESADFAALSQLTADLLGQLKMGNMNFSIADATRARNEDALMKGAVDAFKARAQVLTDALGGKGYKLVSLNLNTSGAPQPMPVMRMAAMKADGYAGAPAQEIEAGTSQVVVSADGTIEVQMP</sequence>
<dbReference type="Pfam" id="PF04402">
    <property type="entry name" value="SIMPL"/>
    <property type="match status" value="1"/>
</dbReference>
<dbReference type="PANTHER" id="PTHR34387:SF1">
    <property type="entry name" value="PERIPLASMIC IMMUNOGENIC PROTEIN"/>
    <property type="match status" value="1"/>
</dbReference>
<accession>A0ABY7A107</accession>
<name>A0ABY7A107_9PSED</name>
<protein>
    <submittedName>
        <fullName evidence="2">SIMPL domain-containing protein</fullName>
    </submittedName>
</protein>
<dbReference type="InterPro" id="IPR007497">
    <property type="entry name" value="SIMPL/DUF541"/>
</dbReference>
<dbReference type="PANTHER" id="PTHR34387">
    <property type="entry name" value="SLR1258 PROTEIN"/>
    <property type="match status" value="1"/>
</dbReference>
<dbReference type="Proteomes" id="UP001163624">
    <property type="component" value="Chromosome"/>
</dbReference>
<feature type="signal peptide" evidence="1">
    <location>
        <begin position="1"/>
        <end position="26"/>
    </location>
</feature>